<dbReference type="Proteomes" id="UP001180536">
    <property type="component" value="Unassembled WGS sequence"/>
</dbReference>
<reference evidence="4 5" key="1">
    <citation type="submission" date="2023-07" db="EMBL/GenBank/DDBJ databases">
        <title>Sorghum-associated microbial communities from plants grown in Nebraska, USA.</title>
        <authorList>
            <person name="Schachtman D."/>
        </authorList>
    </citation>
    <scope>NUCLEOTIDE SEQUENCE [LARGE SCALE GENOMIC DNA]</scope>
    <source>
        <strain evidence="4 5">BE310</strain>
    </source>
</reference>
<dbReference type="InterPro" id="IPR027417">
    <property type="entry name" value="P-loop_NTPase"/>
</dbReference>
<dbReference type="GO" id="GO:0004674">
    <property type="term" value="F:protein serine/threonine kinase activity"/>
    <property type="evidence" value="ECO:0007669"/>
    <property type="project" value="UniProtKB-KW"/>
</dbReference>
<dbReference type="InterPro" id="IPR003593">
    <property type="entry name" value="AAA+_ATPase"/>
</dbReference>
<protein>
    <submittedName>
        <fullName evidence="4">Non-specific serine/threonine protein kinase</fullName>
        <ecNumber evidence="4">2.7.11.1</ecNumber>
    </submittedName>
</protein>
<evidence type="ECO:0000313" key="4">
    <source>
        <dbReference type="EMBL" id="MDR7295541.1"/>
    </source>
</evidence>
<dbReference type="PANTHER" id="PTHR47691:SF3">
    <property type="entry name" value="HTH-TYPE TRANSCRIPTIONAL REGULATOR RV0890C-RELATED"/>
    <property type="match status" value="1"/>
</dbReference>
<keyword evidence="4" id="KW-0808">Transferase</keyword>
<dbReference type="InterPro" id="IPR036388">
    <property type="entry name" value="WH-like_DNA-bd_sf"/>
</dbReference>
<dbReference type="InterPro" id="IPR049945">
    <property type="entry name" value="AAA_22"/>
</dbReference>
<dbReference type="Pfam" id="PF25872">
    <property type="entry name" value="HTH_77"/>
    <property type="match status" value="1"/>
</dbReference>
<comment type="caution">
    <text evidence="4">The sequence shown here is derived from an EMBL/GenBank/DDBJ whole genome shotgun (WGS) entry which is preliminary data.</text>
</comment>
<keyword evidence="5" id="KW-1185">Reference proteome</keyword>
<dbReference type="EC" id="2.7.11.1" evidence="4"/>
<dbReference type="SUPFAM" id="SSF52540">
    <property type="entry name" value="P-loop containing nucleoside triphosphate hydrolases"/>
    <property type="match status" value="1"/>
</dbReference>
<keyword evidence="4" id="KW-0723">Serine/threonine-protein kinase</keyword>
<evidence type="ECO:0000256" key="2">
    <source>
        <dbReference type="PROSITE-ProRule" id="PRU01091"/>
    </source>
</evidence>
<dbReference type="EMBL" id="JAVDXQ010000001">
    <property type="protein sequence ID" value="MDR7295541.1"/>
    <property type="molecule type" value="Genomic_DNA"/>
</dbReference>
<proteinExistence type="predicted"/>
<sequence>MTGAAPSSPTGPALRFGPGGRFELRPAEHRLLVDGAPSALGGRALDLLFALTERPGELRTKGELIERVWPGLVVEEGNLRVQVNGLRRLLGEDSIATVPGRGYRFTAALHDEAAAPARAPVAPSSKALFGRDADLARLQAALAGTGCVTLVGTAGVGKSSLARVAAAGRQGGGAWVDLATLTQEAQVAEAIARALGGQLGGGDPLPQVLELLPAHGEPLLVLDNAEHLAAGCARWAAELQSRLTLLVTSQLPLGVPGERLLRLEPLPVGDGVDGRDAGEGALALLVARIRAVDARFDVSARSLPLLAALCRQLDGLPLALELAAARVPLMGLQAVHDALAERFALLSRGRRDSPARHRNLLDALDWSYGLLAPAEQRLFRALGVFAGGFTLELAATLSADEHVSRWDIVDGLAALVERSLVSVNGEDPPRYRLLETMRAHALAKLGDDERHSARRRHATAVLALITPSDDAQLWLADMENVREAFLWARANDLATAAQIGARAARVMVFTVWRHEVTDWLLSLQPAVEAHGGGLPPQVRALFWSMTAYLLGIRVDPRAVAAARLAVALWRPLGNPAELQIAAAHWVRAFTEPVPELDEACALLSQLTDGDGTPQAQLRLNGALAVAARIRGDTQALLACMEREQLAARELGLQQRVQVAENNICLTLVRLGRFAEGAERTRALLQSIDPDGSGRNGSLPWVLNALVEALVGLGRLDEAAALVPRSLAAGRRFGTTVAWLGILPLLAEQRRVEAAGRLAGYVRRLWTANDTALDPRELQALACATEAAQALLGRDLAAALAAEGRGLSDEAAAALAGA</sequence>
<dbReference type="RefSeq" id="WP_310342072.1">
    <property type="nucleotide sequence ID" value="NZ_JAVDXQ010000001.1"/>
</dbReference>
<keyword evidence="4" id="KW-0418">Kinase</keyword>
<organism evidence="4 5">
    <name type="scientific">Pelomonas aquatica</name>
    <dbReference type="NCBI Taxonomy" id="431058"/>
    <lineage>
        <taxon>Bacteria</taxon>
        <taxon>Pseudomonadati</taxon>
        <taxon>Pseudomonadota</taxon>
        <taxon>Betaproteobacteria</taxon>
        <taxon>Burkholderiales</taxon>
        <taxon>Sphaerotilaceae</taxon>
        <taxon>Roseateles</taxon>
    </lineage>
</organism>
<dbReference type="InterPro" id="IPR058852">
    <property type="entry name" value="HTH_77"/>
</dbReference>
<dbReference type="PROSITE" id="PS51755">
    <property type="entry name" value="OMPR_PHOB"/>
    <property type="match status" value="1"/>
</dbReference>
<dbReference type="CDD" id="cd00383">
    <property type="entry name" value="trans_reg_C"/>
    <property type="match status" value="1"/>
</dbReference>
<dbReference type="Gene3D" id="3.40.50.300">
    <property type="entry name" value="P-loop containing nucleotide triphosphate hydrolases"/>
    <property type="match status" value="1"/>
</dbReference>
<evidence type="ECO:0000259" key="3">
    <source>
        <dbReference type="PROSITE" id="PS51755"/>
    </source>
</evidence>
<dbReference type="SUPFAM" id="SSF46894">
    <property type="entry name" value="C-terminal effector domain of the bipartite response regulators"/>
    <property type="match status" value="1"/>
</dbReference>
<feature type="domain" description="OmpR/PhoB-type" evidence="3">
    <location>
        <begin position="11"/>
        <end position="107"/>
    </location>
</feature>
<dbReference type="SMART" id="SM00382">
    <property type="entry name" value="AAA"/>
    <property type="match status" value="1"/>
</dbReference>
<dbReference type="Pfam" id="PF00486">
    <property type="entry name" value="Trans_reg_C"/>
    <property type="match status" value="1"/>
</dbReference>
<name>A0ABU1Z4L4_9BURK</name>
<evidence type="ECO:0000313" key="5">
    <source>
        <dbReference type="Proteomes" id="UP001180536"/>
    </source>
</evidence>
<gene>
    <name evidence="4" type="ORF">J2X16_000862</name>
</gene>
<dbReference type="PANTHER" id="PTHR47691">
    <property type="entry name" value="REGULATOR-RELATED"/>
    <property type="match status" value="1"/>
</dbReference>
<dbReference type="SMART" id="SM00862">
    <property type="entry name" value="Trans_reg_C"/>
    <property type="match status" value="1"/>
</dbReference>
<dbReference type="InterPro" id="IPR016032">
    <property type="entry name" value="Sig_transdc_resp-reg_C-effctor"/>
</dbReference>
<dbReference type="Pfam" id="PF13401">
    <property type="entry name" value="AAA_22"/>
    <property type="match status" value="1"/>
</dbReference>
<dbReference type="Gene3D" id="1.10.10.10">
    <property type="entry name" value="Winged helix-like DNA-binding domain superfamily/Winged helix DNA-binding domain"/>
    <property type="match status" value="1"/>
</dbReference>
<evidence type="ECO:0000256" key="1">
    <source>
        <dbReference type="ARBA" id="ARBA00023125"/>
    </source>
</evidence>
<keyword evidence="1 2" id="KW-0238">DNA-binding</keyword>
<dbReference type="InterPro" id="IPR001867">
    <property type="entry name" value="OmpR/PhoB-type_DNA-bd"/>
</dbReference>
<feature type="DNA-binding region" description="OmpR/PhoB-type" evidence="2">
    <location>
        <begin position="11"/>
        <end position="107"/>
    </location>
</feature>
<accession>A0ABU1Z4L4</accession>